<reference evidence="1 2" key="1">
    <citation type="journal article" date="2006" name="Nature">
        <title>Global trends of whole-genome duplications revealed by the ciliate Paramecium tetraurelia.</title>
        <authorList>
            <consortium name="Genoscope"/>
            <person name="Aury J.-M."/>
            <person name="Jaillon O."/>
            <person name="Duret L."/>
            <person name="Noel B."/>
            <person name="Jubin C."/>
            <person name="Porcel B.M."/>
            <person name="Segurens B."/>
            <person name="Daubin V."/>
            <person name="Anthouard V."/>
            <person name="Aiach N."/>
            <person name="Arnaiz O."/>
            <person name="Billaut A."/>
            <person name="Beisson J."/>
            <person name="Blanc I."/>
            <person name="Bouhouche K."/>
            <person name="Camara F."/>
            <person name="Duharcourt S."/>
            <person name="Guigo R."/>
            <person name="Gogendeau D."/>
            <person name="Katinka M."/>
            <person name="Keller A.-M."/>
            <person name="Kissmehl R."/>
            <person name="Klotz C."/>
            <person name="Koll F."/>
            <person name="Le Moue A."/>
            <person name="Lepere C."/>
            <person name="Malinsky S."/>
            <person name="Nowacki M."/>
            <person name="Nowak J.K."/>
            <person name="Plattner H."/>
            <person name="Poulain J."/>
            <person name="Ruiz F."/>
            <person name="Serrano V."/>
            <person name="Zagulski M."/>
            <person name="Dessen P."/>
            <person name="Betermier M."/>
            <person name="Weissenbach J."/>
            <person name="Scarpelli C."/>
            <person name="Schachter V."/>
            <person name="Sperling L."/>
            <person name="Meyer E."/>
            <person name="Cohen J."/>
            <person name="Wincker P."/>
        </authorList>
    </citation>
    <scope>NUCLEOTIDE SEQUENCE [LARGE SCALE GENOMIC DNA]</scope>
    <source>
        <strain evidence="1 2">Stock d4-2</strain>
    </source>
</reference>
<sequence>MKKQGCIDKSIKTEIEYQGIQIGDAVINTVSNISKSLYKYSNSGL</sequence>
<protein>
    <submittedName>
        <fullName evidence="1">Uncharacterized protein</fullName>
    </submittedName>
</protein>
<dbReference type="InParanoid" id="A0EI71"/>
<evidence type="ECO:0000313" key="1">
    <source>
        <dbReference type="EMBL" id="CAK95012.1"/>
    </source>
</evidence>
<keyword evidence="2" id="KW-1185">Reference proteome</keyword>
<dbReference type="GeneID" id="5048170"/>
<dbReference type="Proteomes" id="UP000000600">
    <property type="component" value="Unassembled WGS sequence"/>
</dbReference>
<gene>
    <name evidence="1" type="ORF">GSPATT00027341001</name>
</gene>
<dbReference type="HOGENOM" id="CLU_3208784_0_0_1"/>
<organism evidence="1 2">
    <name type="scientific">Paramecium tetraurelia</name>
    <dbReference type="NCBI Taxonomy" id="5888"/>
    <lineage>
        <taxon>Eukaryota</taxon>
        <taxon>Sar</taxon>
        <taxon>Alveolata</taxon>
        <taxon>Ciliophora</taxon>
        <taxon>Intramacronucleata</taxon>
        <taxon>Oligohymenophorea</taxon>
        <taxon>Peniculida</taxon>
        <taxon>Parameciidae</taxon>
        <taxon>Paramecium</taxon>
    </lineage>
</organism>
<dbReference type="EMBL" id="CT868680">
    <property type="protein sequence ID" value="CAK95012.1"/>
    <property type="molecule type" value="Genomic_DNA"/>
</dbReference>
<proteinExistence type="predicted"/>
<accession>A0EI71</accession>
<name>A0EI71_PARTE</name>
<evidence type="ECO:0000313" key="2">
    <source>
        <dbReference type="Proteomes" id="UP000000600"/>
    </source>
</evidence>
<dbReference type="RefSeq" id="XP_001462385.1">
    <property type="nucleotide sequence ID" value="XM_001462348.1"/>
</dbReference>
<dbReference type="AlphaFoldDB" id="A0EI71"/>
<dbReference type="KEGG" id="ptm:GSPATT00027341001"/>